<proteinExistence type="predicted"/>
<dbReference type="InterPro" id="IPR039470">
    <property type="entry name" value="Nuc_deoxyri_tr2"/>
</dbReference>
<dbReference type="Pfam" id="PF15891">
    <property type="entry name" value="Nuc_deoxyri_tr2"/>
    <property type="match status" value="1"/>
</dbReference>
<sequence>MIAHTDIPDDDQTPLPRYYECPDTYHPAPDDPPAVFLAGGITGVENWQKPATAALADFNVIVLNPRRRHFPIDDPGQTSIQIQWEHRCLHLPSVLTMFWFPPGGVQPIAMFELGAALDNPARRLVVGADPDYPRVEDVRWQTRLARPDTTVFSTLTETLAATQAQLSQHRNG</sequence>
<dbReference type="Gene3D" id="3.40.50.450">
    <property type="match status" value="1"/>
</dbReference>
<dbReference type="EMBL" id="BMMS01000023">
    <property type="protein sequence ID" value="GGO94574.1"/>
    <property type="molecule type" value="Genomic_DNA"/>
</dbReference>
<organism evidence="1 2">
    <name type="scientific">Wenjunlia tyrosinilytica</name>
    <dbReference type="NCBI Taxonomy" id="1544741"/>
    <lineage>
        <taxon>Bacteria</taxon>
        <taxon>Bacillati</taxon>
        <taxon>Actinomycetota</taxon>
        <taxon>Actinomycetes</taxon>
        <taxon>Kitasatosporales</taxon>
        <taxon>Streptomycetaceae</taxon>
        <taxon>Wenjunlia</taxon>
    </lineage>
</organism>
<evidence type="ECO:0000313" key="1">
    <source>
        <dbReference type="EMBL" id="GGO94574.1"/>
    </source>
</evidence>
<accession>A0A918DZ82</accession>
<dbReference type="AlphaFoldDB" id="A0A918DZ82"/>
<evidence type="ECO:0000313" key="2">
    <source>
        <dbReference type="Proteomes" id="UP000641932"/>
    </source>
</evidence>
<protein>
    <submittedName>
        <fullName evidence="1">Uncharacterized protein</fullName>
    </submittedName>
</protein>
<gene>
    <name evidence="1" type="ORF">GCM10012280_49800</name>
</gene>
<dbReference type="Proteomes" id="UP000641932">
    <property type="component" value="Unassembled WGS sequence"/>
</dbReference>
<reference evidence="1" key="1">
    <citation type="journal article" date="2014" name="Int. J. Syst. Evol. Microbiol.">
        <title>Complete genome sequence of Corynebacterium casei LMG S-19264T (=DSM 44701T), isolated from a smear-ripened cheese.</title>
        <authorList>
            <consortium name="US DOE Joint Genome Institute (JGI-PGF)"/>
            <person name="Walter F."/>
            <person name="Albersmeier A."/>
            <person name="Kalinowski J."/>
            <person name="Ruckert C."/>
        </authorList>
    </citation>
    <scope>NUCLEOTIDE SEQUENCE</scope>
    <source>
        <strain evidence="1">CGMCC 4.7201</strain>
    </source>
</reference>
<name>A0A918DZ82_9ACTN</name>
<reference evidence="1" key="2">
    <citation type="submission" date="2020-09" db="EMBL/GenBank/DDBJ databases">
        <authorList>
            <person name="Sun Q."/>
            <person name="Zhou Y."/>
        </authorList>
    </citation>
    <scope>NUCLEOTIDE SEQUENCE</scope>
    <source>
        <strain evidence="1">CGMCC 4.7201</strain>
    </source>
</reference>
<dbReference type="RefSeq" id="WP_189134018.1">
    <property type="nucleotide sequence ID" value="NZ_BMMS01000023.1"/>
</dbReference>
<keyword evidence="2" id="KW-1185">Reference proteome</keyword>
<comment type="caution">
    <text evidence="1">The sequence shown here is derived from an EMBL/GenBank/DDBJ whole genome shotgun (WGS) entry which is preliminary data.</text>
</comment>